<comment type="caution">
    <text evidence="1">The sequence shown here is derived from an EMBL/GenBank/DDBJ whole genome shotgun (WGS) entry which is preliminary data.</text>
</comment>
<name>A0ABQ0DGR9_9EUKA</name>
<dbReference type="Proteomes" id="UP001628156">
    <property type="component" value="Unassembled WGS sequence"/>
</dbReference>
<organism evidence="1 3">
    <name type="scientific">Entamoeba nuttalli</name>
    <dbReference type="NCBI Taxonomy" id="412467"/>
    <lineage>
        <taxon>Eukaryota</taxon>
        <taxon>Amoebozoa</taxon>
        <taxon>Evosea</taxon>
        <taxon>Archamoebae</taxon>
        <taxon>Mastigamoebida</taxon>
        <taxon>Entamoebidae</taxon>
        <taxon>Entamoeba</taxon>
    </lineage>
</organism>
<reference evidence="1 3" key="1">
    <citation type="journal article" date="2019" name="PLoS Negl. Trop. Dis.">
        <title>Whole genome sequencing of Entamoeba nuttalli reveals mammalian host-related molecular signatures and a novel octapeptide-repeat surface protein.</title>
        <authorList>
            <person name="Tanaka M."/>
            <person name="Makiuchi T."/>
            <person name="Komiyama T."/>
            <person name="Shiina T."/>
            <person name="Osaki K."/>
            <person name="Tachibana H."/>
        </authorList>
    </citation>
    <scope>NUCLEOTIDE SEQUENCE [LARGE SCALE GENOMIC DNA]</scope>
    <source>
        <strain evidence="1 3">P19-061405</strain>
    </source>
</reference>
<keyword evidence="3" id="KW-1185">Reference proteome</keyword>
<proteinExistence type="predicted"/>
<protein>
    <submittedName>
        <fullName evidence="1">Uncharacterized protein</fullName>
    </submittedName>
</protein>
<sequence>MILIIIDNLEIVQTVISFLSLPIFVKEEIGIINDIILDLCKNSKSLNEVNSLINGLQMCLLKFNQPLSTTDLQLLNIVIETTSQIFSKSLQFNDGKDSLKSFKQFIDTSSIPFSLKRYLYSQLPVLEQFNILPSQFVESKYYTKKQPTYSNLIGIPTIIHFKYPTVK</sequence>
<dbReference type="EMBL" id="BAAFRS010000086">
    <property type="protein sequence ID" value="GAB1221943.1"/>
    <property type="molecule type" value="Genomic_DNA"/>
</dbReference>
<dbReference type="EMBL" id="BAAFRS010000151">
    <property type="protein sequence ID" value="GAB1223542.1"/>
    <property type="molecule type" value="Genomic_DNA"/>
</dbReference>
<gene>
    <name evidence="1" type="ORF">ENUP19_0086G0017</name>
    <name evidence="2" type="ORF">ENUP19_0151G0023</name>
</gene>
<evidence type="ECO:0000313" key="1">
    <source>
        <dbReference type="EMBL" id="GAB1221943.1"/>
    </source>
</evidence>
<reference evidence="1" key="2">
    <citation type="submission" date="2024-08" db="EMBL/GenBank/DDBJ databases">
        <title>Draft genome assembly of Entamoeba nuttalli using a combination of long-read and short-read sequencing data.</title>
        <authorList>
            <person name="Tanaka M."/>
            <person name="Tachibana H."/>
        </authorList>
    </citation>
    <scope>NUCLEOTIDE SEQUENCE</scope>
    <source>
        <strain evidence="1">P19-061405</strain>
    </source>
</reference>
<evidence type="ECO:0000313" key="3">
    <source>
        <dbReference type="Proteomes" id="UP001628156"/>
    </source>
</evidence>
<evidence type="ECO:0000313" key="2">
    <source>
        <dbReference type="EMBL" id="GAB1223542.1"/>
    </source>
</evidence>
<accession>A0ABQ0DGR9</accession>